<dbReference type="EMBL" id="KF126035">
    <property type="protein sequence ID" value="AIA93377.1"/>
    <property type="molecule type" value="Genomic_DNA"/>
</dbReference>
<dbReference type="PANTHER" id="PTHR30160">
    <property type="entry name" value="TETRAACYLDISACCHARIDE 4'-KINASE-RELATED"/>
    <property type="match status" value="1"/>
</dbReference>
<dbReference type="GO" id="GO:0005829">
    <property type="term" value="C:cytosol"/>
    <property type="evidence" value="ECO:0007669"/>
    <property type="project" value="TreeGrafter"/>
</dbReference>
<dbReference type="GO" id="GO:0008713">
    <property type="term" value="F:ADP-heptose-lipopolysaccharide heptosyltransferase activity"/>
    <property type="evidence" value="ECO:0007669"/>
    <property type="project" value="TreeGrafter"/>
</dbReference>
<proteinExistence type="predicted"/>
<dbReference type="InterPro" id="IPR002201">
    <property type="entry name" value="Glyco_trans_9"/>
</dbReference>
<feature type="non-terminal residue" evidence="3">
    <location>
        <position position="169"/>
    </location>
</feature>
<dbReference type="InterPro" id="IPR051199">
    <property type="entry name" value="LPS_LOS_Heptosyltrfase"/>
</dbReference>
<evidence type="ECO:0000256" key="2">
    <source>
        <dbReference type="ARBA" id="ARBA00022679"/>
    </source>
</evidence>
<dbReference type="GO" id="GO:0009244">
    <property type="term" value="P:lipopolysaccharide core region biosynthetic process"/>
    <property type="evidence" value="ECO:0007669"/>
    <property type="project" value="TreeGrafter"/>
</dbReference>
<dbReference type="SUPFAM" id="SSF53756">
    <property type="entry name" value="UDP-Glycosyltransferase/glycogen phosphorylase"/>
    <property type="match status" value="1"/>
</dbReference>
<sequence length="169" mass="19067">VRRRFPKARVSWVINANLANLLEGHSRIDELIPFQRHGGIGGGWRLMKALQGGRFDLTIDLQGLLRTGLMSAATGAPHRIGLMTAREGADWFHTTTLPETDRDVPAWKRYWHVAEAIDPTCPVARAELPLREDDRGFVNQVLSGLPRPWLAVCPGARWETKRWPAENFV</sequence>
<dbReference type="Gene3D" id="3.40.50.2000">
    <property type="entry name" value="Glycogen Phosphorylase B"/>
    <property type="match status" value="1"/>
</dbReference>
<name>A0A060CEN5_9PLAN</name>
<evidence type="ECO:0000256" key="1">
    <source>
        <dbReference type="ARBA" id="ARBA00022676"/>
    </source>
</evidence>
<reference evidence="3" key="1">
    <citation type="journal article" date="2013" name="Environ. Microbiol.">
        <title>Seasonally variable intestinal metagenomes of the red palm weevil (Rhynchophorus ferrugineus).</title>
        <authorList>
            <person name="Jia S."/>
            <person name="Zhang X."/>
            <person name="Zhang G."/>
            <person name="Yin A."/>
            <person name="Zhang S."/>
            <person name="Li F."/>
            <person name="Wang L."/>
            <person name="Zhao D."/>
            <person name="Yun Q."/>
            <person name="Tala"/>
            <person name="Wang J."/>
            <person name="Sun G."/>
            <person name="Baabdullah M."/>
            <person name="Yu X."/>
            <person name="Hu S."/>
            <person name="Al-Mssallem I.S."/>
            <person name="Yu J."/>
        </authorList>
    </citation>
    <scope>NUCLEOTIDE SEQUENCE</scope>
</reference>
<accession>A0A060CEN5</accession>
<dbReference type="Pfam" id="PF01075">
    <property type="entry name" value="Glyco_transf_9"/>
    <property type="match status" value="1"/>
</dbReference>
<dbReference type="AlphaFoldDB" id="A0A060CEN5"/>
<keyword evidence="2" id="KW-0808">Transferase</keyword>
<organism evidence="3">
    <name type="scientific">uncultured Planctomyces sp</name>
    <dbReference type="NCBI Taxonomy" id="179110"/>
    <lineage>
        <taxon>Bacteria</taxon>
        <taxon>Pseudomonadati</taxon>
        <taxon>Planctomycetota</taxon>
        <taxon>Planctomycetia</taxon>
        <taxon>Planctomycetales</taxon>
        <taxon>Planctomycetaceae</taxon>
        <taxon>Planctomyces</taxon>
        <taxon>environmental samples</taxon>
    </lineage>
</organism>
<protein>
    <submittedName>
        <fullName evidence="3">Glyco_transf_9</fullName>
    </submittedName>
</protein>
<feature type="non-terminal residue" evidence="3">
    <location>
        <position position="1"/>
    </location>
</feature>
<keyword evidence="1" id="KW-0328">Glycosyltransferase</keyword>
<evidence type="ECO:0000313" key="3">
    <source>
        <dbReference type="EMBL" id="AIA93377.1"/>
    </source>
</evidence>